<name>A0A086J022_NEMA1</name>
<feature type="region of interest" description="Disordered" evidence="1">
    <location>
        <begin position="166"/>
        <end position="187"/>
    </location>
</feature>
<gene>
    <name evidence="3" type="ORF">NESG_02265</name>
</gene>
<dbReference type="RefSeq" id="XP_052904045.1">
    <property type="nucleotide sequence ID" value="XM_053049874.1"/>
</dbReference>
<evidence type="ECO:0000313" key="4">
    <source>
        <dbReference type="Proteomes" id="UP000054524"/>
    </source>
</evidence>
<sequence>MNLRFSIDALQMLIAFKASKDIFPSKTLMNLFSDLLPIHENTCLLSFLTESAYEYFYSCRHESIPTKEEFMEWTKKWIETTHARVLKTELSRYKPSDQQVGIANASQSVLQKHFVVIDNNEISKSSVSYKARRKLIDTLKSDQKENNPAIKRARVSLSEDILKCPKKKPLNGSTQPPTKVPPSEEHKTAKTNLLSFMTKRSGEKAGLLTNGLSIKYPGRFYGKVTTIRLCKEISKPVRMVFYQIHGQIRPSFYAVKPSTYAPNILHTRNTIRKILQPEEYLYDSEEEWIEEDGESIDKESEESDDDESGNAEWVEEDTNTPFFSKGQLPEIDYPLLTVLTVDESTLE</sequence>
<dbReference type="InterPro" id="IPR022043">
    <property type="entry name" value="CAF1A_DD"/>
</dbReference>
<reference evidence="3 4" key="1">
    <citation type="journal article" date="2014" name="Genome Announc.">
        <title>Genome Sequence of the Microsporidian Species Nematocida sp1 Strain ERTm6 (ATCC PRA-372).</title>
        <authorList>
            <person name="Bakowski M.A."/>
            <person name="Priest M."/>
            <person name="Young S."/>
            <person name="Cuomo C.A."/>
            <person name="Troemel E.R."/>
        </authorList>
    </citation>
    <scope>NUCLEOTIDE SEQUENCE [LARGE SCALE GENOMIC DNA]</scope>
    <source>
        <strain evidence="3 4">ERTm6</strain>
    </source>
</reference>
<feature type="domain" description="Chromatin assembly factor 1 subunit A dimerization" evidence="2">
    <location>
        <begin position="245"/>
        <end position="309"/>
    </location>
</feature>
<accession>A0A086J022</accession>
<dbReference type="AlphaFoldDB" id="A0A086J022"/>
<feature type="compositionally biased region" description="Acidic residues" evidence="1">
    <location>
        <begin position="288"/>
        <end position="318"/>
    </location>
</feature>
<evidence type="ECO:0000313" key="3">
    <source>
        <dbReference type="EMBL" id="KFG25490.1"/>
    </source>
</evidence>
<feature type="region of interest" description="Disordered" evidence="1">
    <location>
        <begin position="288"/>
        <end position="325"/>
    </location>
</feature>
<dbReference type="EMBL" id="AKIJ01000005">
    <property type="protein sequence ID" value="KFG25490.1"/>
    <property type="molecule type" value="Genomic_DNA"/>
</dbReference>
<keyword evidence="4" id="KW-1185">Reference proteome</keyword>
<proteinExistence type="predicted"/>
<dbReference type="Proteomes" id="UP000054524">
    <property type="component" value="Unassembled WGS sequence"/>
</dbReference>
<evidence type="ECO:0000256" key="1">
    <source>
        <dbReference type="SAM" id="MobiDB-lite"/>
    </source>
</evidence>
<dbReference type="GeneID" id="77677238"/>
<protein>
    <recommendedName>
        <fullName evidence="2">Chromatin assembly factor 1 subunit A dimerization domain-containing protein</fullName>
    </recommendedName>
</protein>
<dbReference type="Pfam" id="PF12253">
    <property type="entry name" value="CAF1A_dimeriz"/>
    <property type="match status" value="1"/>
</dbReference>
<dbReference type="HOGENOM" id="CLU_733824_0_0_1"/>
<comment type="caution">
    <text evidence="3">The sequence shown here is derived from an EMBL/GenBank/DDBJ whole genome shotgun (WGS) entry which is preliminary data.</text>
</comment>
<organism evidence="3 4">
    <name type="scientific">Nematocida ausubeli (strain ATCC PRA-371 / ERTm2)</name>
    <name type="common">Nematode killer fungus</name>
    <dbReference type="NCBI Taxonomy" id="1913371"/>
    <lineage>
        <taxon>Eukaryota</taxon>
        <taxon>Fungi</taxon>
        <taxon>Fungi incertae sedis</taxon>
        <taxon>Microsporidia</taxon>
        <taxon>Nematocida</taxon>
    </lineage>
</organism>
<evidence type="ECO:0000259" key="2">
    <source>
        <dbReference type="Pfam" id="PF12253"/>
    </source>
</evidence>